<feature type="active site" description="Nucleophile" evidence="4">
    <location>
        <position position="7"/>
    </location>
</feature>
<evidence type="ECO:0000313" key="6">
    <source>
        <dbReference type="EMBL" id="MCQ4949447.1"/>
    </source>
</evidence>
<dbReference type="InterPro" id="IPR023485">
    <property type="entry name" value="Ptyr_pPase"/>
</dbReference>
<evidence type="ECO:0000313" key="10">
    <source>
        <dbReference type="Proteomes" id="UP000474718"/>
    </source>
</evidence>
<dbReference type="EMBL" id="WWVX01000008">
    <property type="protein sequence ID" value="MZL70550.1"/>
    <property type="molecule type" value="Genomic_DNA"/>
</dbReference>
<dbReference type="PANTHER" id="PTHR11717">
    <property type="entry name" value="LOW MOLECULAR WEIGHT PROTEIN TYROSINE PHOSPHATASE"/>
    <property type="match status" value="1"/>
</dbReference>
<dbReference type="GO" id="GO:0004725">
    <property type="term" value="F:protein tyrosine phosphatase activity"/>
    <property type="evidence" value="ECO:0007669"/>
    <property type="project" value="InterPro"/>
</dbReference>
<reference evidence="9" key="1">
    <citation type="submission" date="2016-11" db="EMBL/GenBank/DDBJ databases">
        <authorList>
            <person name="Jaros S."/>
            <person name="Januszkiewicz K."/>
            <person name="Wedrychowicz H."/>
        </authorList>
    </citation>
    <scope>NUCLEOTIDE SEQUENCE [LARGE SCALE GENOMIC DNA]</scope>
    <source>
        <strain evidence="9">DSM 4029</strain>
    </source>
</reference>
<feature type="domain" description="Phosphotyrosine protein phosphatase I" evidence="5">
    <location>
        <begin position="1"/>
        <end position="137"/>
    </location>
</feature>
<evidence type="ECO:0000256" key="3">
    <source>
        <dbReference type="ARBA" id="ARBA00022912"/>
    </source>
</evidence>
<sequence length="143" mass="15170">MKILFACTGNTCRSPMAELVFRARCRDESITCASCGFSAFPGDTITPEAAAALAEIGIDSGDFRSSTLTMRAVEDADEIYVMTEQHREILEAVLDSGSMKKVHLLGGGVSDPYGQGIEAYRACLSQISAAVNGILQELGADGR</sequence>
<keyword evidence="3" id="KW-0904">Protein phosphatase</keyword>
<reference evidence="8" key="2">
    <citation type="submission" date="2016-11" db="EMBL/GenBank/DDBJ databases">
        <authorList>
            <person name="Varghese N."/>
            <person name="Submissions S."/>
        </authorList>
    </citation>
    <scope>NUCLEOTIDE SEQUENCE</scope>
    <source>
        <strain evidence="8">DSM 4029</strain>
    </source>
</reference>
<dbReference type="RefSeq" id="WP_021659654.1">
    <property type="nucleotide sequence ID" value="NZ_FQVY01000003.1"/>
</dbReference>
<evidence type="ECO:0000313" key="9">
    <source>
        <dbReference type="Proteomes" id="UP000184089"/>
    </source>
</evidence>
<gene>
    <name evidence="7" type="ORF">GT747_12405</name>
    <name evidence="6" type="ORF">NE646_07170</name>
    <name evidence="8" type="ORF">SAMN05444424_2256</name>
</gene>
<feature type="active site" description="Nucleophile" evidence="4">
    <location>
        <position position="13"/>
    </location>
</feature>
<dbReference type="Gene3D" id="3.40.50.2300">
    <property type="match status" value="1"/>
</dbReference>
<reference evidence="6" key="4">
    <citation type="submission" date="2022-06" db="EMBL/GenBank/DDBJ databases">
        <title>Isolation of gut microbiota from human fecal samples.</title>
        <authorList>
            <person name="Pamer E.G."/>
            <person name="Barat B."/>
            <person name="Waligurski E."/>
            <person name="Medina S."/>
            <person name="Paddock L."/>
            <person name="Mostad J."/>
        </authorList>
    </citation>
    <scope>NUCLEOTIDE SEQUENCE</scope>
    <source>
        <strain evidence="6">DFI.7.96</strain>
    </source>
</reference>
<dbReference type="EMBL" id="JANGAB010000003">
    <property type="protein sequence ID" value="MCQ4949447.1"/>
    <property type="molecule type" value="Genomic_DNA"/>
</dbReference>
<dbReference type="Proteomes" id="UP000184089">
    <property type="component" value="Unassembled WGS sequence"/>
</dbReference>
<dbReference type="AlphaFoldDB" id="A0AAQ1RWP8"/>
<reference evidence="7 10" key="3">
    <citation type="journal article" date="2019" name="Nat. Med.">
        <title>A library of human gut bacterial isolates paired with longitudinal multiomics data enables mechanistic microbiome research.</title>
        <authorList>
            <person name="Poyet M."/>
            <person name="Groussin M."/>
            <person name="Gibbons S.M."/>
            <person name="Avila-Pacheco J."/>
            <person name="Jiang X."/>
            <person name="Kearney S.M."/>
            <person name="Perrotta A.R."/>
            <person name="Berdy B."/>
            <person name="Zhao S."/>
            <person name="Lieberman T.D."/>
            <person name="Swanson P.K."/>
            <person name="Smith M."/>
            <person name="Roesemann S."/>
            <person name="Alexander J.E."/>
            <person name="Rich S.A."/>
            <person name="Livny J."/>
            <person name="Vlamakis H."/>
            <person name="Clish C."/>
            <person name="Bullock K."/>
            <person name="Deik A."/>
            <person name="Scott J."/>
            <person name="Pierce K.A."/>
            <person name="Xavier R.J."/>
            <person name="Alm E.J."/>
        </authorList>
    </citation>
    <scope>NUCLEOTIDE SEQUENCE [LARGE SCALE GENOMIC DNA]</scope>
    <source>
        <strain evidence="7 10">BIOML-A2</strain>
    </source>
</reference>
<name>A0AAQ1RWP8_9FIRM</name>
<dbReference type="PRINTS" id="PR00719">
    <property type="entry name" value="LMWPTPASE"/>
</dbReference>
<comment type="similarity">
    <text evidence="1">Belongs to the low molecular weight phosphotyrosine protein phosphatase family.</text>
</comment>
<evidence type="ECO:0000256" key="4">
    <source>
        <dbReference type="PIRSR" id="PIRSR617867-1"/>
    </source>
</evidence>
<dbReference type="SUPFAM" id="SSF52788">
    <property type="entry name" value="Phosphotyrosine protein phosphatases I"/>
    <property type="match status" value="1"/>
</dbReference>
<feature type="active site" description="Proton donor" evidence="4">
    <location>
        <position position="111"/>
    </location>
</feature>
<dbReference type="PANTHER" id="PTHR11717:SF31">
    <property type="entry name" value="LOW MOLECULAR WEIGHT PROTEIN-TYROSINE-PHOSPHATASE ETP-RELATED"/>
    <property type="match status" value="1"/>
</dbReference>
<evidence type="ECO:0000313" key="8">
    <source>
        <dbReference type="EMBL" id="SHG36457.1"/>
    </source>
</evidence>
<dbReference type="Pfam" id="PF01451">
    <property type="entry name" value="LMWPc"/>
    <property type="match status" value="1"/>
</dbReference>
<dbReference type="SMART" id="SM00226">
    <property type="entry name" value="LMWPc"/>
    <property type="match status" value="1"/>
</dbReference>
<comment type="caution">
    <text evidence="8">The sequence shown here is derived from an EMBL/GenBank/DDBJ whole genome shotgun (WGS) entry which is preliminary data.</text>
</comment>
<dbReference type="InterPro" id="IPR017867">
    <property type="entry name" value="Tyr_phospatase_low_mol_wt"/>
</dbReference>
<accession>A0AAQ1RWP8</accession>
<dbReference type="Proteomes" id="UP000474718">
    <property type="component" value="Unassembled WGS sequence"/>
</dbReference>
<dbReference type="EMBL" id="FQVY01000003">
    <property type="protein sequence ID" value="SHG36457.1"/>
    <property type="molecule type" value="Genomic_DNA"/>
</dbReference>
<keyword evidence="10" id="KW-1185">Reference proteome</keyword>
<evidence type="ECO:0000313" key="7">
    <source>
        <dbReference type="EMBL" id="MZL70550.1"/>
    </source>
</evidence>
<protein>
    <submittedName>
        <fullName evidence="6">Low molecular weight phosphatase family protein</fullName>
    </submittedName>
    <submittedName>
        <fullName evidence="8">Protein-tyrosine phosphatase</fullName>
    </submittedName>
</protein>
<evidence type="ECO:0000256" key="1">
    <source>
        <dbReference type="ARBA" id="ARBA00011063"/>
    </source>
</evidence>
<organism evidence="8 9">
    <name type="scientific">Bittarella massiliensis</name>
    <name type="common">ex Durand et al. 2017</name>
    <dbReference type="NCBI Taxonomy" id="1720313"/>
    <lineage>
        <taxon>Bacteria</taxon>
        <taxon>Bacillati</taxon>
        <taxon>Bacillota</taxon>
        <taxon>Clostridia</taxon>
        <taxon>Eubacteriales</taxon>
        <taxon>Oscillospiraceae</taxon>
        <taxon>Bittarella (ex Durand et al. 2017)</taxon>
    </lineage>
</organism>
<dbReference type="InterPro" id="IPR036196">
    <property type="entry name" value="Ptyr_pPase_sf"/>
</dbReference>
<evidence type="ECO:0000256" key="2">
    <source>
        <dbReference type="ARBA" id="ARBA00022801"/>
    </source>
</evidence>
<keyword evidence="2" id="KW-0378">Hydrolase</keyword>
<dbReference type="InterPro" id="IPR050438">
    <property type="entry name" value="LMW_PTPase"/>
</dbReference>
<dbReference type="Proteomes" id="UP001205063">
    <property type="component" value="Unassembled WGS sequence"/>
</dbReference>
<proteinExistence type="inferred from homology"/>
<evidence type="ECO:0000259" key="5">
    <source>
        <dbReference type="SMART" id="SM00226"/>
    </source>
</evidence>